<dbReference type="Proteomes" id="UP000292957">
    <property type="component" value="Unassembled WGS sequence"/>
</dbReference>
<reference evidence="1" key="1">
    <citation type="submission" date="2019-01" db="EMBL/GenBank/DDBJ databases">
        <title>Draft genome sequences of three monokaryotic isolates of the white-rot basidiomycete fungus Dichomitus squalens.</title>
        <authorList>
            <consortium name="DOE Joint Genome Institute"/>
            <person name="Lopez S.C."/>
            <person name="Andreopoulos B."/>
            <person name="Pangilinan J."/>
            <person name="Lipzen A."/>
            <person name="Riley R."/>
            <person name="Ahrendt S."/>
            <person name="Ng V."/>
            <person name="Barry K."/>
            <person name="Daum C."/>
            <person name="Grigoriev I.V."/>
            <person name="Hilden K.S."/>
            <person name="Makela M.R."/>
            <person name="de Vries R.P."/>
        </authorList>
    </citation>
    <scope>NUCLEOTIDE SEQUENCE [LARGE SCALE GENOMIC DNA]</scope>
    <source>
        <strain evidence="1">OM18370.1</strain>
    </source>
</reference>
<name>A0A4Q9M754_9APHY</name>
<accession>A0A4Q9M754</accession>
<organism evidence="1">
    <name type="scientific">Dichomitus squalens</name>
    <dbReference type="NCBI Taxonomy" id="114155"/>
    <lineage>
        <taxon>Eukaryota</taxon>
        <taxon>Fungi</taxon>
        <taxon>Dikarya</taxon>
        <taxon>Basidiomycota</taxon>
        <taxon>Agaricomycotina</taxon>
        <taxon>Agaricomycetes</taxon>
        <taxon>Polyporales</taxon>
        <taxon>Polyporaceae</taxon>
        <taxon>Dichomitus</taxon>
    </lineage>
</organism>
<gene>
    <name evidence="1" type="ORF">BD311DRAFT_732307</name>
</gene>
<evidence type="ECO:0000313" key="1">
    <source>
        <dbReference type="EMBL" id="TBU22874.1"/>
    </source>
</evidence>
<sequence length="97" mass="10900">MLPRGDFAPGGSLPYERACVAASPTSRKLFSMLGRCLVACIFRRDARDDQTQVLILVWHDVPFTRLPSLAMTAFSARLCMHMQFASFQETRMLACLT</sequence>
<dbReference type="EMBL" id="ML143523">
    <property type="protein sequence ID" value="TBU22874.1"/>
    <property type="molecule type" value="Genomic_DNA"/>
</dbReference>
<proteinExistence type="predicted"/>
<dbReference type="AlphaFoldDB" id="A0A4Q9M754"/>
<protein>
    <submittedName>
        <fullName evidence="1">Uncharacterized protein</fullName>
    </submittedName>
</protein>